<name>A0A179F0E7_METCM</name>
<sequence length="561" mass="60895">MPDTKIGTQPSATQHEDIDIELTEKNASLEDTSGHMLQKRLETRHMTMIALGGAMGTGLLIGTGSALASSGPAGVLIDYIIVGCIVFVIMTALGEMVSYMPLTQGFGGYATRFVDPALGFATGYTYCFKYMIGTANQLSAFALVMKYWVGNSVNPAVFITVALVGIILINIVNVRTFGEVEFWLSILKVLTMVGIILLLFILAVGGGPSGDRPGFRYWRDPGPFAEFKAKGDAGRFLGVWSAMVTAVYAFTGTELVAVTAGESKNPRLSMPRAVRLSFYRIFFFYVLSVFFLGMVIPYNSKALAFAIKAEKSAAASPFVVAVKLAGVRGLDHVINGCIVLFVLSAANSDLYISSRGLYGIAVDKKGPKFLARTTRNGVPWVSVIVCILACGLAYMSVAQSGAKVFGYLTSCVTVFGLLVWMSILLCHIGFRRAQSVQGVDPAYVAYRAPFGIMGSYIALAFLTVLIITKGAELFVGDEFDYKKFILGYIGLPIYLAMYLGYKFVTKTSYVRAADADLITGVPAITVAEEKARYDARQKEREEARPHGSWGRKLYALVSWLF</sequence>
<evidence type="ECO:0000256" key="2">
    <source>
        <dbReference type="ARBA" id="ARBA00022448"/>
    </source>
</evidence>
<feature type="transmembrane region" description="Helical" evidence="7">
    <location>
        <begin position="73"/>
        <end position="93"/>
    </location>
</feature>
<keyword evidence="6 7" id="KW-0472">Membrane</keyword>
<comment type="caution">
    <text evidence="9">The sequence shown here is derived from an EMBL/GenBank/DDBJ whole genome shotgun (WGS) entry which is preliminary data.</text>
</comment>
<dbReference type="OrthoDB" id="3900342at2759"/>
<dbReference type="GO" id="GO:0015171">
    <property type="term" value="F:amino acid transmembrane transporter activity"/>
    <property type="evidence" value="ECO:0007669"/>
    <property type="project" value="TreeGrafter"/>
</dbReference>
<feature type="domain" description="Amino acid permease/ SLC12A" evidence="8">
    <location>
        <begin position="45"/>
        <end position="508"/>
    </location>
</feature>
<feature type="transmembrane region" description="Helical" evidence="7">
    <location>
        <begin position="155"/>
        <end position="174"/>
    </location>
</feature>
<evidence type="ECO:0000313" key="9">
    <source>
        <dbReference type="EMBL" id="OAQ58629.1"/>
    </source>
</evidence>
<dbReference type="InterPro" id="IPR004841">
    <property type="entry name" value="AA-permease/SLC12A_dom"/>
</dbReference>
<evidence type="ECO:0000313" key="10">
    <source>
        <dbReference type="Proteomes" id="UP000078397"/>
    </source>
</evidence>
<dbReference type="EMBL" id="LSBJ02000010">
    <property type="protein sequence ID" value="OAQ58629.1"/>
    <property type="molecule type" value="Genomic_DNA"/>
</dbReference>
<dbReference type="GO" id="GO:0016020">
    <property type="term" value="C:membrane"/>
    <property type="evidence" value="ECO:0007669"/>
    <property type="project" value="UniProtKB-SubCell"/>
</dbReference>
<dbReference type="RefSeq" id="XP_018136756.1">
    <property type="nucleotide sequence ID" value="XM_018288728.1"/>
</dbReference>
<evidence type="ECO:0000256" key="4">
    <source>
        <dbReference type="ARBA" id="ARBA00022970"/>
    </source>
</evidence>
<dbReference type="KEGG" id="pchm:VFPPC_10341"/>
<feature type="transmembrane region" description="Helical" evidence="7">
    <location>
        <begin position="237"/>
        <end position="257"/>
    </location>
</feature>
<reference evidence="9 10" key="1">
    <citation type="journal article" date="2016" name="PLoS Pathog.">
        <title>Biosynthesis of antibiotic leucinostatins in bio-control fungus Purpureocillium lilacinum and their inhibition on phytophthora revealed by genome mining.</title>
        <authorList>
            <person name="Wang G."/>
            <person name="Liu Z."/>
            <person name="Lin R."/>
            <person name="Li E."/>
            <person name="Mao Z."/>
            <person name="Ling J."/>
            <person name="Yang Y."/>
            <person name="Yin W.B."/>
            <person name="Xie B."/>
        </authorList>
    </citation>
    <scope>NUCLEOTIDE SEQUENCE [LARGE SCALE GENOMIC DNA]</scope>
    <source>
        <strain evidence="9">170</strain>
    </source>
</reference>
<dbReference type="PIRSF" id="PIRSF006060">
    <property type="entry name" value="AA_transporter"/>
    <property type="match status" value="1"/>
</dbReference>
<dbReference type="InterPro" id="IPR004840">
    <property type="entry name" value="Amino_acid_permease_CS"/>
</dbReference>
<accession>A0A179F0E7</accession>
<evidence type="ECO:0000259" key="8">
    <source>
        <dbReference type="Pfam" id="PF00324"/>
    </source>
</evidence>
<dbReference type="AlphaFoldDB" id="A0A179F0E7"/>
<dbReference type="Pfam" id="PF00324">
    <property type="entry name" value="AA_permease"/>
    <property type="match status" value="1"/>
</dbReference>
<feature type="transmembrane region" description="Helical" evidence="7">
    <location>
        <begin position="186"/>
        <end position="206"/>
    </location>
</feature>
<keyword evidence="3 7" id="KW-0812">Transmembrane</keyword>
<evidence type="ECO:0000256" key="7">
    <source>
        <dbReference type="SAM" id="Phobius"/>
    </source>
</evidence>
<dbReference type="InterPro" id="IPR050524">
    <property type="entry name" value="APC_YAT"/>
</dbReference>
<keyword evidence="5 7" id="KW-1133">Transmembrane helix</keyword>
<evidence type="ECO:0000256" key="3">
    <source>
        <dbReference type="ARBA" id="ARBA00022692"/>
    </source>
</evidence>
<feature type="transmembrane region" description="Helical" evidence="7">
    <location>
        <begin position="450"/>
        <end position="471"/>
    </location>
</feature>
<organism evidence="9 10">
    <name type="scientific">Pochonia chlamydosporia 170</name>
    <dbReference type="NCBI Taxonomy" id="1380566"/>
    <lineage>
        <taxon>Eukaryota</taxon>
        <taxon>Fungi</taxon>
        <taxon>Dikarya</taxon>
        <taxon>Ascomycota</taxon>
        <taxon>Pezizomycotina</taxon>
        <taxon>Sordariomycetes</taxon>
        <taxon>Hypocreomycetidae</taxon>
        <taxon>Hypocreales</taxon>
        <taxon>Clavicipitaceae</taxon>
        <taxon>Pochonia</taxon>
    </lineage>
</organism>
<keyword evidence="4" id="KW-0029">Amino-acid transport</keyword>
<dbReference type="PANTHER" id="PTHR43341">
    <property type="entry name" value="AMINO ACID PERMEASE"/>
    <property type="match status" value="1"/>
</dbReference>
<dbReference type="PROSITE" id="PS00218">
    <property type="entry name" value="AMINO_ACID_PERMEASE_1"/>
    <property type="match status" value="1"/>
</dbReference>
<dbReference type="FunFam" id="1.20.1740.10:FF:000006">
    <property type="entry name" value="General amino acid permease"/>
    <property type="match status" value="1"/>
</dbReference>
<dbReference type="Gene3D" id="1.20.1740.10">
    <property type="entry name" value="Amino acid/polyamine transporter I"/>
    <property type="match status" value="1"/>
</dbReference>
<comment type="subcellular location">
    <subcellularLocation>
        <location evidence="1">Membrane</location>
        <topology evidence="1">Multi-pass membrane protein</topology>
    </subcellularLocation>
</comment>
<dbReference type="Proteomes" id="UP000078397">
    <property type="component" value="Unassembled WGS sequence"/>
</dbReference>
<proteinExistence type="predicted"/>
<feature type="transmembrane region" description="Helical" evidence="7">
    <location>
        <begin position="278"/>
        <end position="298"/>
    </location>
</feature>
<feature type="transmembrane region" description="Helical" evidence="7">
    <location>
        <begin position="46"/>
        <end position="67"/>
    </location>
</feature>
<gene>
    <name evidence="9" type="ORF">VFPPC_10341</name>
</gene>
<dbReference type="GeneID" id="28852722"/>
<feature type="transmembrane region" description="Helical" evidence="7">
    <location>
        <begin position="378"/>
        <end position="398"/>
    </location>
</feature>
<dbReference type="STRING" id="1380566.A0A179F0E7"/>
<evidence type="ECO:0000256" key="6">
    <source>
        <dbReference type="ARBA" id="ARBA00023136"/>
    </source>
</evidence>
<evidence type="ECO:0000256" key="1">
    <source>
        <dbReference type="ARBA" id="ARBA00004141"/>
    </source>
</evidence>
<feature type="transmembrane region" description="Helical" evidence="7">
    <location>
        <begin position="404"/>
        <end position="430"/>
    </location>
</feature>
<keyword evidence="2" id="KW-0813">Transport</keyword>
<dbReference type="PANTHER" id="PTHR43341:SF9">
    <property type="entry name" value="DICARBOXYLIC AMINO ACID PERMEASE"/>
    <property type="match status" value="1"/>
</dbReference>
<feature type="transmembrane region" description="Helical" evidence="7">
    <location>
        <begin position="333"/>
        <end position="358"/>
    </location>
</feature>
<evidence type="ECO:0000256" key="5">
    <source>
        <dbReference type="ARBA" id="ARBA00022989"/>
    </source>
</evidence>
<keyword evidence="10" id="KW-1185">Reference proteome</keyword>
<feature type="transmembrane region" description="Helical" evidence="7">
    <location>
        <begin position="483"/>
        <end position="501"/>
    </location>
</feature>
<protein>
    <submittedName>
        <fullName evidence="9">Dicarboxylic amino acid permease</fullName>
    </submittedName>
</protein>